<dbReference type="EMBL" id="BONG01000106">
    <property type="protein sequence ID" value="GIF94611.1"/>
    <property type="molecule type" value="Genomic_DNA"/>
</dbReference>
<dbReference type="Proteomes" id="UP000619293">
    <property type="component" value="Unassembled WGS sequence"/>
</dbReference>
<keyword evidence="2" id="KW-1185">Reference proteome</keyword>
<sequence length="57" mass="6294">MEHRADGKKRTVTEEAVKRFAVRSAKASAQLERRDVPAGYVRSAKVEAILAARRAQG</sequence>
<gene>
    <name evidence="1" type="ORF">Cch02nite_80550</name>
</gene>
<accession>A0A8J3K0U0</accession>
<evidence type="ECO:0000313" key="2">
    <source>
        <dbReference type="Proteomes" id="UP000619293"/>
    </source>
</evidence>
<proteinExistence type="predicted"/>
<reference evidence="1 2" key="1">
    <citation type="submission" date="2021-01" db="EMBL/GenBank/DDBJ databases">
        <title>Whole genome shotgun sequence of Catellatospora chokoriensis NBRC 107358.</title>
        <authorList>
            <person name="Komaki H."/>
            <person name="Tamura T."/>
        </authorList>
    </citation>
    <scope>NUCLEOTIDE SEQUENCE [LARGE SCALE GENOMIC DNA]</scope>
    <source>
        <strain evidence="1 2">NBRC 107358</strain>
    </source>
</reference>
<name>A0A8J3K0U0_9ACTN</name>
<evidence type="ECO:0000313" key="1">
    <source>
        <dbReference type="EMBL" id="GIF94611.1"/>
    </source>
</evidence>
<dbReference type="RefSeq" id="WP_191844541.1">
    <property type="nucleotide sequence ID" value="NZ_BAAALB010000063.1"/>
</dbReference>
<dbReference type="AlphaFoldDB" id="A0A8J3K0U0"/>
<organism evidence="1 2">
    <name type="scientific">Catellatospora chokoriensis</name>
    <dbReference type="NCBI Taxonomy" id="310353"/>
    <lineage>
        <taxon>Bacteria</taxon>
        <taxon>Bacillati</taxon>
        <taxon>Actinomycetota</taxon>
        <taxon>Actinomycetes</taxon>
        <taxon>Micromonosporales</taxon>
        <taxon>Micromonosporaceae</taxon>
        <taxon>Catellatospora</taxon>
    </lineage>
</organism>
<comment type="caution">
    <text evidence="1">The sequence shown here is derived from an EMBL/GenBank/DDBJ whole genome shotgun (WGS) entry which is preliminary data.</text>
</comment>
<protein>
    <submittedName>
        <fullName evidence="1">Uncharacterized protein</fullName>
    </submittedName>
</protein>